<keyword evidence="4" id="KW-1185">Reference proteome</keyword>
<accession>A0A8S3RGX7</accession>
<evidence type="ECO:0000313" key="3">
    <source>
        <dbReference type="EMBL" id="CAG2207856.1"/>
    </source>
</evidence>
<gene>
    <name evidence="3" type="ORF">MEDL_22070</name>
</gene>
<protein>
    <recommendedName>
        <fullName evidence="5">Endonuclease/exonuclease/phosphatase domain-containing protein</fullName>
    </recommendedName>
</protein>
<dbReference type="AlphaFoldDB" id="A0A8S3RGX7"/>
<evidence type="ECO:0000256" key="1">
    <source>
        <dbReference type="SAM" id="Coils"/>
    </source>
</evidence>
<dbReference type="EMBL" id="CAJPWZ010001093">
    <property type="protein sequence ID" value="CAG2207856.1"/>
    <property type="molecule type" value="Genomic_DNA"/>
</dbReference>
<comment type="caution">
    <text evidence="3">The sequence shown here is derived from an EMBL/GenBank/DDBJ whole genome shotgun (WGS) entry which is preliminary data.</text>
</comment>
<evidence type="ECO:0000313" key="4">
    <source>
        <dbReference type="Proteomes" id="UP000683360"/>
    </source>
</evidence>
<feature type="coiled-coil region" evidence="1">
    <location>
        <begin position="673"/>
        <end position="700"/>
    </location>
</feature>
<reference evidence="3" key="1">
    <citation type="submission" date="2021-03" db="EMBL/GenBank/DDBJ databases">
        <authorList>
            <person name="Bekaert M."/>
        </authorList>
    </citation>
    <scope>NUCLEOTIDE SEQUENCE</scope>
</reference>
<evidence type="ECO:0000256" key="2">
    <source>
        <dbReference type="SAM" id="MobiDB-lite"/>
    </source>
</evidence>
<keyword evidence="1" id="KW-0175">Coiled coil</keyword>
<organism evidence="3 4">
    <name type="scientific">Mytilus edulis</name>
    <name type="common">Blue mussel</name>
    <dbReference type="NCBI Taxonomy" id="6550"/>
    <lineage>
        <taxon>Eukaryota</taxon>
        <taxon>Metazoa</taxon>
        <taxon>Spiralia</taxon>
        <taxon>Lophotrochozoa</taxon>
        <taxon>Mollusca</taxon>
        <taxon>Bivalvia</taxon>
        <taxon>Autobranchia</taxon>
        <taxon>Pteriomorphia</taxon>
        <taxon>Mytilida</taxon>
        <taxon>Mytiloidea</taxon>
        <taxon>Mytilidae</taxon>
        <taxon>Mytilinae</taxon>
        <taxon>Mytilus</taxon>
    </lineage>
</organism>
<dbReference type="Proteomes" id="UP000683360">
    <property type="component" value="Unassembled WGS sequence"/>
</dbReference>
<sequence length="821" mass="95223">MNDKRESLSDVNGGFEAKIKDVKFKNFVCTYDIVFLEECWINNTCDVEIDEFICKAIPLSKKKYKQGCGLFVMIKKSIASYVKIIEISYETFVWVKISKELTGTENDYIICNVYLPPYRSSFFKVHDVDLFYELETQIIKYSDECPNIFVFGDFNARTAHLNDFVENDLLHDSILDRVGELFAYVADETLPDRSNPDPGTNDYGTKLINLCKCSGLRILNGRHEGSLANDYTYSGPKGMSVIDYLLTRSSNFDIVSKFITCNFTTYSDHAPLHIQFKTNFSIKCNGVQSNFVDAEASKFFRWNEEYKDMCRNALLINSDNIKSTLQNIEAESQDEMDSCVNDFTHQFIDIMAPFFQQSQKSGTEMKRNHKQNYKHIDKPWFDIQCKELYVNYCKTLSIFNGNKSKKNHIELNRVKKTYKDYERKRRRIYMRQEGETLCKLRKNNPKKFYSVFKKRRKVNSDLTVTDFFKYFKTLVSDSKEHNSRPEMPDNVCIFEELDMDITIDELIKAIHDLKREKSHGPDGEMIWSKLVETNPELIDTFEDPLSQENAFDFVQKVMAATPLAPVDININSRKTVIATQATLEHHPTPRKRSLSHSDDDDDVAKTSKCKKSRNDSDIVHHPPFSNDNEQLVNMICKLANSLDTMSDRLERRISDIEGNIERKLTAKFNTVITDRVQKEVKQVRDEISELKDKYEQIDKTFNEIASKKQSTTAGKSVERKFDIAVKNLPINPRENSHDTALKLNLETMVKDVLKLQNVNITSVSRKASYIEGKPGVVLVSLGDFESKQKIMKAKKLLKDKMKYRDVYIENFVNKREENARC</sequence>
<feature type="region of interest" description="Disordered" evidence="2">
    <location>
        <begin position="580"/>
        <end position="625"/>
    </location>
</feature>
<dbReference type="Gene3D" id="3.60.10.10">
    <property type="entry name" value="Endonuclease/exonuclease/phosphatase"/>
    <property type="match status" value="1"/>
</dbReference>
<dbReference type="OrthoDB" id="8052050at2759"/>
<dbReference type="InterPro" id="IPR036691">
    <property type="entry name" value="Endo/exonu/phosph_ase_sf"/>
</dbReference>
<evidence type="ECO:0008006" key="5">
    <source>
        <dbReference type="Google" id="ProtNLM"/>
    </source>
</evidence>
<name>A0A8S3RGX7_MYTED</name>
<proteinExistence type="predicted"/>
<dbReference type="SUPFAM" id="SSF56219">
    <property type="entry name" value="DNase I-like"/>
    <property type="match status" value="1"/>
</dbReference>